<dbReference type="Proteomes" id="UP000827872">
    <property type="component" value="Linkage Group LG01"/>
</dbReference>
<evidence type="ECO:0000313" key="2">
    <source>
        <dbReference type="Proteomes" id="UP000827872"/>
    </source>
</evidence>
<gene>
    <name evidence="1" type="ORF">K3G42_033703</name>
</gene>
<protein>
    <submittedName>
        <fullName evidence="1">Uncharacterized protein</fullName>
    </submittedName>
</protein>
<sequence length="90" mass="10251">MVQQTFLVFFSLQAGSPGCYNISPCFPLCPLQNHWVPRRGDLGPKTIDQIHQEAEMEERQEHIQVQQLMSRQDKRREPPGPSSSALSDSN</sequence>
<keyword evidence="2" id="KW-1185">Reference proteome</keyword>
<comment type="caution">
    <text evidence="1">The sequence shown here is derived from an EMBL/GenBank/DDBJ whole genome shotgun (WGS) entry which is preliminary data.</text>
</comment>
<evidence type="ECO:0000313" key="1">
    <source>
        <dbReference type="EMBL" id="KAH8018125.1"/>
    </source>
</evidence>
<proteinExistence type="predicted"/>
<name>A0ACB8GED2_9SAUR</name>
<accession>A0ACB8GED2</accession>
<organism evidence="1 2">
    <name type="scientific">Sphaerodactylus townsendi</name>
    <dbReference type="NCBI Taxonomy" id="933632"/>
    <lineage>
        <taxon>Eukaryota</taxon>
        <taxon>Metazoa</taxon>
        <taxon>Chordata</taxon>
        <taxon>Craniata</taxon>
        <taxon>Vertebrata</taxon>
        <taxon>Euteleostomi</taxon>
        <taxon>Lepidosauria</taxon>
        <taxon>Squamata</taxon>
        <taxon>Bifurcata</taxon>
        <taxon>Gekkota</taxon>
        <taxon>Sphaerodactylidae</taxon>
        <taxon>Sphaerodactylus</taxon>
    </lineage>
</organism>
<dbReference type="EMBL" id="CM037614">
    <property type="protein sequence ID" value="KAH8018125.1"/>
    <property type="molecule type" value="Genomic_DNA"/>
</dbReference>
<reference evidence="1" key="1">
    <citation type="submission" date="2021-08" db="EMBL/GenBank/DDBJ databases">
        <title>The first chromosome-level gecko genome reveals the dynamic sex chromosomes of Neotropical dwarf geckos (Sphaerodactylidae: Sphaerodactylus).</title>
        <authorList>
            <person name="Pinto B.J."/>
            <person name="Keating S.E."/>
            <person name="Gamble T."/>
        </authorList>
    </citation>
    <scope>NUCLEOTIDE SEQUENCE</scope>
    <source>
        <strain evidence="1">TG3544</strain>
    </source>
</reference>